<keyword evidence="2" id="KW-0813">Transport</keyword>
<feature type="signal peptide" evidence="4">
    <location>
        <begin position="1"/>
        <end position="21"/>
    </location>
</feature>
<comment type="similarity">
    <text evidence="1">Belongs to the bacterial solute-binding protein 1 family.</text>
</comment>
<reference evidence="5 6" key="1">
    <citation type="submission" date="2019-03" db="EMBL/GenBank/DDBJ databases">
        <title>Draft genome sequences of novel Actinobacteria.</title>
        <authorList>
            <person name="Sahin N."/>
            <person name="Ay H."/>
            <person name="Saygin H."/>
        </authorList>
    </citation>
    <scope>NUCLEOTIDE SEQUENCE [LARGE SCALE GENOMIC DNA]</scope>
    <source>
        <strain evidence="5 6">16K404</strain>
    </source>
</reference>
<feature type="chain" id="PRO_5039033868" evidence="4">
    <location>
        <begin position="22"/>
        <end position="429"/>
    </location>
</feature>
<dbReference type="PANTHER" id="PTHR43649">
    <property type="entry name" value="ARABINOSE-BINDING PROTEIN-RELATED"/>
    <property type="match status" value="1"/>
</dbReference>
<dbReference type="AlphaFoldDB" id="A0A4R4UYL9"/>
<dbReference type="CDD" id="cd14750">
    <property type="entry name" value="PBP2_TMBP"/>
    <property type="match status" value="1"/>
</dbReference>
<dbReference type="RefSeq" id="WP_132623937.1">
    <property type="nucleotide sequence ID" value="NZ_SMKV01000016.1"/>
</dbReference>
<accession>A0A4R4UYL9</accession>
<evidence type="ECO:0000256" key="3">
    <source>
        <dbReference type="ARBA" id="ARBA00022729"/>
    </source>
</evidence>
<protein>
    <submittedName>
        <fullName evidence="5">ABC transporter substrate-binding protein</fullName>
    </submittedName>
</protein>
<evidence type="ECO:0000313" key="5">
    <source>
        <dbReference type="EMBL" id="TDC91929.1"/>
    </source>
</evidence>
<dbReference type="SUPFAM" id="SSF53850">
    <property type="entry name" value="Periplasmic binding protein-like II"/>
    <property type="match status" value="1"/>
</dbReference>
<keyword evidence="6" id="KW-1185">Reference proteome</keyword>
<sequence>MRQRNRLAIAAVLTCTAALTAGCGGSATNEPSAALEGRGPITFVAGKDEENVNPKIVEAWNKAHPDEQVRFIELSSSADDQRQQMVQNAQTKSDAFTVLDLDNVWTAEFAANRWITELPEEQFGIDEFVPTTVETSLYRDRLYGVPATSDGAMLYFREDLLAKAGAQPPTTWDEMRQACDKVLALPEAAGMSCFAGQYEKYEGLTVNFAEAVHGAGGMITDPSGKPHVNTPEAKRGLDALVEGFRSGTIPREAITFKETETRRAFMEGKLVFSRAWPNQYSHSAKTDGSSGVAGKFDVAPLPGVAGPGVSSLGGHSLAISSFAKNKATAVDFIKFATAPEQQRLRLDQGSLAPTRSALYDDPSMQAKYPYLPLLKKSIEGAEPRPRVIKYGEVTDVIQEHVYAALRGEKSSEQALADLQARLKELTGQQ</sequence>
<proteinExistence type="inferred from homology"/>
<evidence type="ECO:0000313" key="6">
    <source>
        <dbReference type="Proteomes" id="UP000294744"/>
    </source>
</evidence>
<dbReference type="Pfam" id="PF01547">
    <property type="entry name" value="SBP_bac_1"/>
    <property type="match status" value="1"/>
</dbReference>
<evidence type="ECO:0000256" key="2">
    <source>
        <dbReference type="ARBA" id="ARBA00022448"/>
    </source>
</evidence>
<name>A0A4R4UYL9_9PSEU</name>
<keyword evidence="3 4" id="KW-0732">Signal</keyword>
<organism evidence="5 6">
    <name type="scientific">Saccharopolyspora aridisoli</name>
    <dbReference type="NCBI Taxonomy" id="2530385"/>
    <lineage>
        <taxon>Bacteria</taxon>
        <taxon>Bacillati</taxon>
        <taxon>Actinomycetota</taxon>
        <taxon>Actinomycetes</taxon>
        <taxon>Pseudonocardiales</taxon>
        <taxon>Pseudonocardiaceae</taxon>
        <taxon>Saccharopolyspora</taxon>
    </lineage>
</organism>
<evidence type="ECO:0000256" key="1">
    <source>
        <dbReference type="ARBA" id="ARBA00008520"/>
    </source>
</evidence>
<dbReference type="InterPro" id="IPR006059">
    <property type="entry name" value="SBP"/>
</dbReference>
<dbReference type="Proteomes" id="UP000294744">
    <property type="component" value="Unassembled WGS sequence"/>
</dbReference>
<gene>
    <name evidence="5" type="ORF">E1161_15405</name>
</gene>
<dbReference type="OrthoDB" id="3495561at2"/>
<dbReference type="InterPro" id="IPR050490">
    <property type="entry name" value="Bact_solute-bd_prot1"/>
</dbReference>
<evidence type="ECO:0000256" key="4">
    <source>
        <dbReference type="SAM" id="SignalP"/>
    </source>
</evidence>
<dbReference type="PANTHER" id="PTHR43649:SF34">
    <property type="entry name" value="ABC TRANSPORTER PERIPLASMIC-BINDING PROTEIN YCJN-RELATED"/>
    <property type="match status" value="1"/>
</dbReference>
<dbReference type="Gene3D" id="3.40.190.10">
    <property type="entry name" value="Periplasmic binding protein-like II"/>
    <property type="match status" value="2"/>
</dbReference>
<comment type="caution">
    <text evidence="5">The sequence shown here is derived from an EMBL/GenBank/DDBJ whole genome shotgun (WGS) entry which is preliminary data.</text>
</comment>
<dbReference type="EMBL" id="SMKV01000016">
    <property type="protein sequence ID" value="TDC91929.1"/>
    <property type="molecule type" value="Genomic_DNA"/>
</dbReference>
<dbReference type="PROSITE" id="PS51257">
    <property type="entry name" value="PROKAR_LIPOPROTEIN"/>
    <property type="match status" value="1"/>
</dbReference>